<reference evidence="4" key="2">
    <citation type="journal article" date="2021" name="PeerJ">
        <title>Extensive microbial diversity within the chicken gut microbiome revealed by metagenomics and culture.</title>
        <authorList>
            <person name="Gilroy R."/>
            <person name="Ravi A."/>
            <person name="Getino M."/>
            <person name="Pursley I."/>
            <person name="Horton D.L."/>
            <person name="Alikhan N.F."/>
            <person name="Baker D."/>
            <person name="Gharbi K."/>
            <person name="Hall N."/>
            <person name="Watson M."/>
            <person name="Adriaenssens E.M."/>
            <person name="Foster-Nyarko E."/>
            <person name="Jarju S."/>
            <person name="Secka A."/>
            <person name="Antonio M."/>
            <person name="Oren A."/>
            <person name="Chaudhuri R.R."/>
            <person name="La Ragione R."/>
            <person name="Hildebrand F."/>
            <person name="Pallen M.J."/>
        </authorList>
    </citation>
    <scope>NUCLEOTIDE SEQUENCE</scope>
    <source>
        <strain evidence="4">10406</strain>
    </source>
</reference>
<evidence type="ECO:0000313" key="5">
    <source>
        <dbReference type="Proteomes" id="UP000886857"/>
    </source>
</evidence>
<evidence type="ECO:0000256" key="1">
    <source>
        <dbReference type="ARBA" id="ARBA00010928"/>
    </source>
</evidence>
<dbReference type="Pfam" id="PF01408">
    <property type="entry name" value="GFO_IDH_MocA"/>
    <property type="match status" value="1"/>
</dbReference>
<dbReference type="SUPFAM" id="SSF51735">
    <property type="entry name" value="NAD(P)-binding Rossmann-fold domains"/>
    <property type="match status" value="1"/>
</dbReference>
<name>A0A9D1SWR4_9FIRM</name>
<sequence length="428" mass="48347">MIRIAVLGLGSRGKNYGGHLSRDPGVRIVSVCDKFRAKVDKVKNAWGVPDSGCFTDDEAFFAQGKIADAMIIATQDRDHYGHAMRALDLGYDLILEKPVSPFIEETLAIEKKACEKGARVLVCHVLRYAPYYRRIKKMIDSGALGDIVSIKHDENISYWHFVHSYVRGNWRREEETSPMLLAKCCHDMDLLYWYTGSKFAKVNSYGDLRYFKAENAPEGSAERCADCPLSRTCIYDARYQYIGRRKGLIFKKKFPWGTYAFSQSSSKKAVAEALESGEKGRLFGRCVFRCDNDVNDNQAVNIEFENGVKCVMTVTAFNEKNHRHTEIRGTKGELIADDSHSILEYRPFDGRKRRIRVNLIPVIRGHYGGDQGLMRTASAMLAGKTDPGILYTWIADTVESHRIVAAAELSRKEGGRLVTSEEIPDIEK</sequence>
<dbReference type="EMBL" id="DVOE01000057">
    <property type="protein sequence ID" value="HIU98930.1"/>
    <property type="molecule type" value="Genomic_DNA"/>
</dbReference>
<dbReference type="InterPro" id="IPR036291">
    <property type="entry name" value="NAD(P)-bd_dom_sf"/>
</dbReference>
<dbReference type="InterPro" id="IPR051450">
    <property type="entry name" value="Gfo/Idh/MocA_Oxidoreductases"/>
</dbReference>
<dbReference type="PANTHER" id="PTHR43377">
    <property type="entry name" value="BILIVERDIN REDUCTASE A"/>
    <property type="match status" value="1"/>
</dbReference>
<feature type="domain" description="Gfo/Idh/MocA-like oxidoreductase C-terminal" evidence="3">
    <location>
        <begin position="136"/>
        <end position="414"/>
    </location>
</feature>
<dbReference type="SUPFAM" id="SSF55347">
    <property type="entry name" value="Glyceraldehyde-3-phosphate dehydrogenase-like, C-terminal domain"/>
    <property type="match status" value="1"/>
</dbReference>
<dbReference type="PANTHER" id="PTHR43377:SF2">
    <property type="entry name" value="BINDING ROSSMANN FOLD OXIDOREDUCTASE, PUTATIVE (AFU_ORTHOLOGUE AFUA_4G00560)-RELATED"/>
    <property type="match status" value="1"/>
</dbReference>
<evidence type="ECO:0000313" key="4">
    <source>
        <dbReference type="EMBL" id="HIU98930.1"/>
    </source>
</evidence>
<comment type="caution">
    <text evidence="4">The sequence shown here is derived from an EMBL/GenBank/DDBJ whole genome shotgun (WGS) entry which is preliminary data.</text>
</comment>
<gene>
    <name evidence="4" type="ORF">IAC73_03705</name>
</gene>
<dbReference type="GO" id="GO:0000166">
    <property type="term" value="F:nucleotide binding"/>
    <property type="evidence" value="ECO:0007669"/>
    <property type="project" value="InterPro"/>
</dbReference>
<dbReference type="Pfam" id="PF02894">
    <property type="entry name" value="GFO_IDH_MocA_C"/>
    <property type="match status" value="1"/>
</dbReference>
<feature type="domain" description="Gfo/Idh/MocA-like oxidoreductase N-terminal" evidence="2">
    <location>
        <begin position="2"/>
        <end position="123"/>
    </location>
</feature>
<dbReference type="Gene3D" id="3.30.360.10">
    <property type="entry name" value="Dihydrodipicolinate Reductase, domain 2"/>
    <property type="match status" value="1"/>
</dbReference>
<proteinExistence type="inferred from homology"/>
<evidence type="ECO:0000259" key="3">
    <source>
        <dbReference type="Pfam" id="PF02894"/>
    </source>
</evidence>
<organism evidence="4 5">
    <name type="scientific">Candidatus Limadaptatus stercoripullorum</name>
    <dbReference type="NCBI Taxonomy" id="2840846"/>
    <lineage>
        <taxon>Bacteria</taxon>
        <taxon>Bacillati</taxon>
        <taxon>Bacillota</taxon>
        <taxon>Clostridia</taxon>
        <taxon>Eubacteriales</taxon>
        <taxon>Candidatus Limadaptatus</taxon>
    </lineage>
</organism>
<protein>
    <submittedName>
        <fullName evidence="4">Gfo/Idh/MocA family oxidoreductase</fullName>
    </submittedName>
</protein>
<comment type="similarity">
    <text evidence="1">Belongs to the Gfo/Idh/MocA family.</text>
</comment>
<dbReference type="InterPro" id="IPR000683">
    <property type="entry name" value="Gfo/Idh/MocA-like_OxRdtase_N"/>
</dbReference>
<dbReference type="InterPro" id="IPR004104">
    <property type="entry name" value="Gfo/Idh/MocA-like_OxRdtase_C"/>
</dbReference>
<accession>A0A9D1SWR4</accession>
<reference evidence="4" key="1">
    <citation type="submission" date="2020-10" db="EMBL/GenBank/DDBJ databases">
        <authorList>
            <person name="Gilroy R."/>
        </authorList>
    </citation>
    <scope>NUCLEOTIDE SEQUENCE</scope>
    <source>
        <strain evidence="4">10406</strain>
    </source>
</reference>
<dbReference type="Proteomes" id="UP000886857">
    <property type="component" value="Unassembled WGS sequence"/>
</dbReference>
<dbReference type="Gene3D" id="3.40.50.720">
    <property type="entry name" value="NAD(P)-binding Rossmann-like Domain"/>
    <property type="match status" value="1"/>
</dbReference>
<evidence type="ECO:0000259" key="2">
    <source>
        <dbReference type="Pfam" id="PF01408"/>
    </source>
</evidence>
<dbReference type="AlphaFoldDB" id="A0A9D1SWR4"/>